<keyword evidence="8 9" id="KW-0067">ATP-binding</keyword>
<feature type="binding site" evidence="9">
    <location>
        <position position="36"/>
    </location>
    <ligand>
        <name>ATP</name>
        <dbReference type="ChEBI" id="CHEBI:30616"/>
    </ligand>
</feature>
<dbReference type="GO" id="GO:0005737">
    <property type="term" value="C:cytoplasm"/>
    <property type="evidence" value="ECO:0007669"/>
    <property type="project" value="UniProtKB-SubCell"/>
</dbReference>
<dbReference type="EMBL" id="PHFL01000065">
    <property type="protein sequence ID" value="RFM23444.1"/>
    <property type="molecule type" value="Genomic_DNA"/>
</dbReference>
<evidence type="ECO:0000256" key="2">
    <source>
        <dbReference type="ARBA" id="ARBA00011881"/>
    </source>
</evidence>
<dbReference type="SUPFAM" id="SSF69864">
    <property type="entry name" value="Argininosuccinate synthetase, C-terminal domain"/>
    <property type="match status" value="1"/>
</dbReference>
<organism evidence="12 13">
    <name type="scientific">Candidatus Thermochlorobacter aerophilus</name>
    <dbReference type="NCBI Taxonomy" id="1868324"/>
    <lineage>
        <taxon>Bacteria</taxon>
        <taxon>Pseudomonadati</taxon>
        <taxon>Chlorobiota</taxon>
        <taxon>Chlorobiia</taxon>
        <taxon>Chlorobiales</taxon>
        <taxon>Candidatus Thermochlorobacteriaceae</taxon>
        <taxon>Candidatus Thermochlorobacter</taxon>
    </lineage>
</organism>
<dbReference type="Proteomes" id="UP000266389">
    <property type="component" value="Unassembled WGS sequence"/>
</dbReference>
<feature type="binding site" evidence="9">
    <location>
        <position position="117"/>
    </location>
    <ligand>
        <name>ATP</name>
        <dbReference type="ChEBI" id="CHEBI:30616"/>
    </ligand>
</feature>
<dbReference type="Gene3D" id="3.90.1260.10">
    <property type="entry name" value="Argininosuccinate synthetase, chain A, domain 2"/>
    <property type="match status" value="1"/>
</dbReference>
<feature type="binding site" evidence="9">
    <location>
        <position position="87"/>
    </location>
    <ligand>
        <name>L-citrulline</name>
        <dbReference type="ChEBI" id="CHEBI:57743"/>
    </ligand>
</feature>
<name>A0A395M0J4_9BACT</name>
<dbReference type="FunFam" id="3.40.50.620:FF:000019">
    <property type="entry name" value="Argininosuccinate synthase"/>
    <property type="match status" value="1"/>
</dbReference>
<dbReference type="InterPro" id="IPR048268">
    <property type="entry name" value="Arginosuc_syn_C"/>
</dbReference>
<feature type="binding site" evidence="9">
    <location>
        <position position="119"/>
    </location>
    <ligand>
        <name>L-aspartate</name>
        <dbReference type="ChEBI" id="CHEBI:29991"/>
    </ligand>
</feature>
<dbReference type="GO" id="GO:0000050">
    <property type="term" value="P:urea cycle"/>
    <property type="evidence" value="ECO:0007669"/>
    <property type="project" value="TreeGrafter"/>
</dbReference>
<gene>
    <name evidence="9" type="primary">argG</name>
    <name evidence="12" type="ORF">D0433_10955</name>
</gene>
<dbReference type="InterPro" id="IPR048267">
    <property type="entry name" value="Arginosuc_syn_N"/>
</dbReference>
<comment type="caution">
    <text evidence="12">The sequence shown here is derived from an EMBL/GenBank/DDBJ whole genome shotgun (WGS) entry which is preliminary data.</text>
</comment>
<feature type="binding site" evidence="9">
    <location>
        <position position="185"/>
    </location>
    <ligand>
        <name>L-citrulline</name>
        <dbReference type="ChEBI" id="CHEBI:57743"/>
    </ligand>
</feature>
<keyword evidence="7 9" id="KW-0547">Nucleotide-binding</keyword>
<comment type="similarity">
    <text evidence="9">Belongs to the argininosuccinate synthase family. Type 1 subfamily.</text>
</comment>
<feature type="binding site" evidence="9">
    <location>
        <position position="176"/>
    </location>
    <ligand>
        <name>L-citrulline</name>
        <dbReference type="ChEBI" id="CHEBI:57743"/>
    </ligand>
</feature>
<sequence>MPKEKIAVAYSGGLDTSVIVKWLQEKYDAEVITVTANLGQTKELIGVEEKAYKTGAKKAFILDLQEEFATDFIFPALKAGALYEWSYPMATSLGRPLIAKALVEIAKQEGCTAVAHGCTGKGNDQVRFEATIAALAPELKVYAPLREWEFKSREEEIAYCERHGIPVKATKDSPYSIDENMWGTSIECGLLEDPKLPPPADAYQRTVSPEQAPDQPTQVEIEFEHGVPVALNGKKMSPVELIMTLNTIGGANAIGRLDLVENRLVGIKSRELYEAPAATILHFAHRELERLTLDKDTMHYKAKISHDYADLIYNGLWYSPLRFALDAFVNETQKVVSGTVVLKLYKGNLELLGRWSPNSLYDTRLATYTEEDTFDHKASIGFIKIYSLPLKTYYRVNGNPLSEQKVIAR</sequence>
<feature type="binding site" evidence="9">
    <location>
        <position position="261"/>
    </location>
    <ligand>
        <name>L-citrulline</name>
        <dbReference type="ChEBI" id="CHEBI:57743"/>
    </ligand>
</feature>
<dbReference type="Gene3D" id="3.40.50.620">
    <property type="entry name" value="HUPs"/>
    <property type="match status" value="1"/>
</dbReference>
<feature type="binding site" evidence="9">
    <location>
        <position position="127"/>
    </location>
    <ligand>
        <name>L-citrulline</name>
        <dbReference type="ChEBI" id="CHEBI:57743"/>
    </ligand>
</feature>
<dbReference type="CDD" id="cd01999">
    <property type="entry name" value="ASS"/>
    <property type="match status" value="1"/>
</dbReference>
<accession>A0A395M0J4</accession>
<feature type="binding site" evidence="9">
    <location>
        <begin position="9"/>
        <end position="17"/>
    </location>
    <ligand>
        <name>ATP</name>
        <dbReference type="ChEBI" id="CHEBI:30616"/>
    </ligand>
</feature>
<dbReference type="Gene3D" id="1.20.5.470">
    <property type="entry name" value="Single helix bin"/>
    <property type="match status" value="1"/>
</dbReference>
<feature type="domain" description="Arginosuccinate synthase C-terminal" evidence="11">
    <location>
        <begin position="175"/>
        <end position="393"/>
    </location>
</feature>
<dbReference type="UniPathway" id="UPA00068">
    <property type="reaction ID" value="UER00113"/>
</dbReference>
<comment type="catalytic activity">
    <reaction evidence="9">
        <text>L-citrulline + L-aspartate + ATP = 2-(N(omega)-L-arginino)succinate + AMP + diphosphate + H(+)</text>
        <dbReference type="Rhea" id="RHEA:10932"/>
        <dbReference type="ChEBI" id="CHEBI:15378"/>
        <dbReference type="ChEBI" id="CHEBI:29991"/>
        <dbReference type="ChEBI" id="CHEBI:30616"/>
        <dbReference type="ChEBI" id="CHEBI:33019"/>
        <dbReference type="ChEBI" id="CHEBI:57472"/>
        <dbReference type="ChEBI" id="CHEBI:57743"/>
        <dbReference type="ChEBI" id="CHEBI:456215"/>
        <dbReference type="EC" id="6.3.4.5"/>
    </reaction>
</comment>
<feature type="binding site" evidence="9">
    <location>
        <position position="273"/>
    </location>
    <ligand>
        <name>L-citrulline</name>
        <dbReference type="ChEBI" id="CHEBI:57743"/>
    </ligand>
</feature>
<feature type="binding site" evidence="9">
    <location>
        <position position="92"/>
    </location>
    <ligand>
        <name>L-citrulline</name>
        <dbReference type="ChEBI" id="CHEBI:57743"/>
    </ligand>
</feature>
<evidence type="ECO:0000313" key="12">
    <source>
        <dbReference type="EMBL" id="RFM23444.1"/>
    </source>
</evidence>
<keyword evidence="5 9" id="KW-0436">Ligase</keyword>
<feature type="binding site" evidence="9">
    <location>
        <position position="123"/>
    </location>
    <ligand>
        <name>L-aspartate</name>
        <dbReference type="ChEBI" id="CHEBI:29991"/>
    </ligand>
</feature>
<dbReference type="PROSITE" id="PS00565">
    <property type="entry name" value="ARGININOSUCCIN_SYN_2"/>
    <property type="match status" value="1"/>
</dbReference>
<reference evidence="12 13" key="1">
    <citation type="journal article" date="2011" name="ISME J.">
        <title>Community ecology of hot spring cyanobacterial mats: predominant populations and their functional potential.</title>
        <authorList>
            <person name="Klatt C.G."/>
            <person name="Wood J.M."/>
            <person name="Rusch D.B."/>
            <person name="Bateson M.M."/>
            <person name="Hamamura N."/>
            <person name="Heidelberg J.F."/>
            <person name="Grossman A.R."/>
            <person name="Bhaya D."/>
            <person name="Cohan F.M."/>
            <person name="Kuhl M."/>
            <person name="Bryant D.A."/>
            <person name="Ward D.M."/>
        </authorList>
    </citation>
    <scope>NUCLEOTIDE SEQUENCE [LARGE SCALE GENOMIC DNA]</scope>
    <source>
        <strain evidence="12">OS</strain>
    </source>
</reference>
<dbReference type="NCBIfam" id="NF001770">
    <property type="entry name" value="PRK00509.1"/>
    <property type="match status" value="1"/>
</dbReference>
<dbReference type="PANTHER" id="PTHR11587:SF2">
    <property type="entry name" value="ARGININOSUCCINATE SYNTHASE"/>
    <property type="match status" value="1"/>
</dbReference>
<evidence type="ECO:0000256" key="4">
    <source>
        <dbReference type="ARBA" id="ARBA00022571"/>
    </source>
</evidence>
<dbReference type="InterPro" id="IPR001518">
    <property type="entry name" value="Arginosuc_synth"/>
</dbReference>
<feature type="domain" description="Arginosuccinate synthase-like N-terminal" evidence="10">
    <location>
        <begin position="5"/>
        <end position="166"/>
    </location>
</feature>
<dbReference type="InterPro" id="IPR024074">
    <property type="entry name" value="AS_cat/multimer_dom_body"/>
</dbReference>
<comment type="subcellular location">
    <subcellularLocation>
        <location evidence="9">Cytoplasm</location>
    </subcellularLocation>
</comment>
<evidence type="ECO:0000259" key="11">
    <source>
        <dbReference type="Pfam" id="PF20979"/>
    </source>
</evidence>
<evidence type="ECO:0000256" key="8">
    <source>
        <dbReference type="ARBA" id="ARBA00022840"/>
    </source>
</evidence>
<keyword evidence="6 9" id="KW-0028">Amino-acid biosynthesis</keyword>
<dbReference type="SUPFAM" id="SSF52402">
    <property type="entry name" value="Adenine nucleotide alpha hydrolases-like"/>
    <property type="match status" value="1"/>
</dbReference>
<dbReference type="PANTHER" id="PTHR11587">
    <property type="entry name" value="ARGININOSUCCINATE SYNTHASE"/>
    <property type="match status" value="1"/>
</dbReference>
<dbReference type="EC" id="6.3.4.5" evidence="3 9"/>
<evidence type="ECO:0000313" key="13">
    <source>
        <dbReference type="Proteomes" id="UP000266389"/>
    </source>
</evidence>
<keyword evidence="4 9" id="KW-0055">Arginine biosynthesis</keyword>
<dbReference type="InterPro" id="IPR014729">
    <property type="entry name" value="Rossmann-like_a/b/a_fold"/>
</dbReference>
<comment type="pathway">
    <text evidence="1 9">Amino-acid biosynthesis; L-arginine biosynthesis; L-arginine from L-ornithine and carbamoyl phosphate: step 2/3.</text>
</comment>
<evidence type="ECO:0000256" key="6">
    <source>
        <dbReference type="ARBA" id="ARBA00022605"/>
    </source>
</evidence>
<evidence type="ECO:0000256" key="5">
    <source>
        <dbReference type="ARBA" id="ARBA00022598"/>
    </source>
</evidence>
<dbReference type="GO" id="GO:0006526">
    <property type="term" value="P:L-arginine biosynthetic process"/>
    <property type="evidence" value="ECO:0007669"/>
    <property type="project" value="UniProtKB-UniRule"/>
</dbReference>
<evidence type="ECO:0000259" key="10">
    <source>
        <dbReference type="Pfam" id="PF00764"/>
    </source>
</evidence>
<dbReference type="AlphaFoldDB" id="A0A395M0J4"/>
<evidence type="ECO:0000256" key="7">
    <source>
        <dbReference type="ARBA" id="ARBA00022741"/>
    </source>
</evidence>
<keyword evidence="9" id="KW-0963">Cytoplasm</keyword>
<evidence type="ECO:0000256" key="1">
    <source>
        <dbReference type="ARBA" id="ARBA00004967"/>
    </source>
</evidence>
<dbReference type="Pfam" id="PF00764">
    <property type="entry name" value="Arginosuc_synth"/>
    <property type="match status" value="1"/>
</dbReference>
<evidence type="ECO:0000256" key="9">
    <source>
        <dbReference type="HAMAP-Rule" id="MF_00005"/>
    </source>
</evidence>
<dbReference type="GO" id="GO:0005524">
    <property type="term" value="F:ATP binding"/>
    <property type="evidence" value="ECO:0007669"/>
    <property type="project" value="UniProtKB-UniRule"/>
</dbReference>
<proteinExistence type="inferred from homology"/>
<dbReference type="NCBIfam" id="TIGR00032">
    <property type="entry name" value="argG"/>
    <property type="match status" value="1"/>
</dbReference>
<comment type="subunit">
    <text evidence="2 9">Homotetramer.</text>
</comment>
<dbReference type="GO" id="GO:0004055">
    <property type="term" value="F:argininosuccinate synthase activity"/>
    <property type="evidence" value="ECO:0007669"/>
    <property type="project" value="UniProtKB-UniRule"/>
</dbReference>
<dbReference type="InterPro" id="IPR018223">
    <property type="entry name" value="Arginosuc_synth_CS"/>
</dbReference>
<dbReference type="GO" id="GO:0000053">
    <property type="term" value="P:argininosuccinate metabolic process"/>
    <property type="evidence" value="ECO:0007669"/>
    <property type="project" value="TreeGrafter"/>
</dbReference>
<dbReference type="FunFam" id="3.90.1260.10:FF:000007">
    <property type="entry name" value="Argininosuccinate synthase"/>
    <property type="match status" value="1"/>
</dbReference>
<feature type="binding site" evidence="9">
    <location>
        <position position="123"/>
    </location>
    <ligand>
        <name>L-citrulline</name>
        <dbReference type="ChEBI" id="CHEBI:57743"/>
    </ligand>
</feature>
<dbReference type="HAMAP" id="MF_00005">
    <property type="entry name" value="Arg_succ_synth_type1"/>
    <property type="match status" value="1"/>
</dbReference>
<dbReference type="InterPro" id="IPR023434">
    <property type="entry name" value="Arginosuc_synth_type_1_subfam"/>
</dbReference>
<evidence type="ECO:0000256" key="3">
    <source>
        <dbReference type="ARBA" id="ARBA00012286"/>
    </source>
</evidence>
<feature type="binding site" evidence="9">
    <location>
        <position position="124"/>
    </location>
    <ligand>
        <name>L-aspartate</name>
        <dbReference type="ChEBI" id="CHEBI:29991"/>
    </ligand>
</feature>
<protein>
    <recommendedName>
        <fullName evidence="3 9">Argininosuccinate synthase</fullName>
        <ecNumber evidence="3 9">6.3.4.5</ecNumber>
    </recommendedName>
    <alternativeName>
        <fullName evidence="9">Citrulline--aspartate ligase</fullName>
    </alternativeName>
</protein>
<dbReference type="PROSITE" id="PS00564">
    <property type="entry name" value="ARGININOSUCCIN_SYN_1"/>
    <property type="match status" value="1"/>
</dbReference>
<dbReference type="Pfam" id="PF20979">
    <property type="entry name" value="Arginosuc_syn_C"/>
    <property type="match status" value="1"/>
</dbReference>